<organism evidence="1 2">
    <name type="scientific">Terrabacter tumescens</name>
    <dbReference type="NCBI Taxonomy" id="60443"/>
    <lineage>
        <taxon>Bacteria</taxon>
        <taxon>Bacillati</taxon>
        <taxon>Actinomycetota</taxon>
        <taxon>Actinomycetes</taxon>
        <taxon>Micrococcales</taxon>
        <taxon>Intrasporangiaceae</taxon>
        <taxon>Terrabacter</taxon>
    </lineage>
</organism>
<dbReference type="RefSeq" id="WP_030193736.1">
    <property type="nucleotide sequence ID" value="NZ_BMNZ01000003.1"/>
</dbReference>
<proteinExistence type="predicted"/>
<name>A0ABQ2HX04_9MICO</name>
<evidence type="ECO:0000313" key="1">
    <source>
        <dbReference type="EMBL" id="GGM94156.1"/>
    </source>
</evidence>
<sequence length="104" mass="11348">MTEVLEITTLRLAPGLSGADFVDANADINAYLQRRPGFRWRRIVQRDDDAIVDIVAYDDLARARAGAAGITGEMGDSPVHDTIDHSAVDWQLTTVLQHVDGEAS</sequence>
<protein>
    <recommendedName>
        <fullName evidence="3">ABM domain-containing protein</fullName>
    </recommendedName>
</protein>
<evidence type="ECO:0008006" key="3">
    <source>
        <dbReference type="Google" id="ProtNLM"/>
    </source>
</evidence>
<dbReference type="SUPFAM" id="SSF54909">
    <property type="entry name" value="Dimeric alpha+beta barrel"/>
    <property type="match status" value="1"/>
</dbReference>
<comment type="caution">
    <text evidence="1">The sequence shown here is derived from an EMBL/GenBank/DDBJ whole genome shotgun (WGS) entry which is preliminary data.</text>
</comment>
<accession>A0ABQ2HX04</accession>
<dbReference type="Proteomes" id="UP000623461">
    <property type="component" value="Unassembled WGS sequence"/>
</dbReference>
<dbReference type="InterPro" id="IPR011008">
    <property type="entry name" value="Dimeric_a/b-barrel"/>
</dbReference>
<keyword evidence="2" id="KW-1185">Reference proteome</keyword>
<evidence type="ECO:0000313" key="2">
    <source>
        <dbReference type="Proteomes" id="UP000623461"/>
    </source>
</evidence>
<reference evidence="2" key="1">
    <citation type="journal article" date="2019" name="Int. J. Syst. Evol. Microbiol.">
        <title>The Global Catalogue of Microorganisms (GCM) 10K type strain sequencing project: providing services to taxonomists for standard genome sequencing and annotation.</title>
        <authorList>
            <consortium name="The Broad Institute Genomics Platform"/>
            <consortium name="The Broad Institute Genome Sequencing Center for Infectious Disease"/>
            <person name="Wu L."/>
            <person name="Ma J."/>
        </authorList>
    </citation>
    <scope>NUCLEOTIDE SEQUENCE [LARGE SCALE GENOMIC DNA]</scope>
    <source>
        <strain evidence="2">JCM 1365</strain>
    </source>
</reference>
<dbReference type="EMBL" id="BMNZ01000003">
    <property type="protein sequence ID" value="GGM94156.1"/>
    <property type="molecule type" value="Genomic_DNA"/>
</dbReference>
<gene>
    <name evidence="1" type="ORF">GCM10009721_20460</name>
</gene>